<evidence type="ECO:0000313" key="2">
    <source>
        <dbReference type="Proteomes" id="UP001642409"/>
    </source>
</evidence>
<accession>A0ABP1H653</accession>
<evidence type="ECO:0000313" key="1">
    <source>
        <dbReference type="EMBL" id="CAL5987107.1"/>
    </source>
</evidence>
<comment type="caution">
    <text evidence="1">The sequence shown here is derived from an EMBL/GenBank/DDBJ whole genome shotgun (WGS) entry which is preliminary data.</text>
</comment>
<name>A0ABP1H653_9EUKA</name>
<protein>
    <submittedName>
        <fullName evidence="1">Hypothetical_protein</fullName>
    </submittedName>
</protein>
<keyword evidence="2" id="KW-1185">Reference proteome</keyword>
<reference evidence="1 2" key="1">
    <citation type="submission" date="2024-07" db="EMBL/GenBank/DDBJ databases">
        <authorList>
            <person name="Akdeniz Z."/>
        </authorList>
    </citation>
    <scope>NUCLEOTIDE SEQUENCE [LARGE SCALE GENOMIC DNA]</scope>
</reference>
<dbReference type="Proteomes" id="UP001642409">
    <property type="component" value="Unassembled WGS sequence"/>
</dbReference>
<organism evidence="1 2">
    <name type="scientific">Hexamita inflata</name>
    <dbReference type="NCBI Taxonomy" id="28002"/>
    <lineage>
        <taxon>Eukaryota</taxon>
        <taxon>Metamonada</taxon>
        <taxon>Diplomonadida</taxon>
        <taxon>Hexamitidae</taxon>
        <taxon>Hexamitinae</taxon>
        <taxon>Hexamita</taxon>
    </lineage>
</organism>
<proteinExistence type="predicted"/>
<sequence>MSIHETDCLRLLLTSNFEPLPVSILQGIECTKDSVSAKVDYINEKLQLLDFKCIVITRKNIKMLLLTDTQQNLSHQQPDPNSTETPVQQASDSFQINPNYYLTAYKVVRAFMVYFRHEVDTTQLLKVLSENSNPFGVSSHEELKQYWADALVYFTDRKMLGMKKRGQIETISDAMAEGFMRTQDVIFYLQKHIPDLQVNTEDLEAKRVQLEMEYAKEK</sequence>
<gene>
    <name evidence="1" type="ORF">HINF_LOCUS9727</name>
</gene>
<dbReference type="EMBL" id="CAXDID020000021">
    <property type="protein sequence ID" value="CAL5987107.1"/>
    <property type="molecule type" value="Genomic_DNA"/>
</dbReference>